<dbReference type="EMBL" id="FOPP01000005">
    <property type="protein sequence ID" value="SFH12353.1"/>
    <property type="molecule type" value="Genomic_DNA"/>
</dbReference>
<dbReference type="STRING" id="414048.SAMN04489864_105216"/>
<accession>A0A1I2XFU2</accession>
<proteinExistence type="predicted"/>
<dbReference type="PROSITE" id="PS51257">
    <property type="entry name" value="PROKAR_LIPOPROTEIN"/>
    <property type="match status" value="1"/>
</dbReference>
<sequence>MKKIQNHFRLVIMVMMGIVFLGCEKKDIAGFSAAPAVNFTSKSMVYSFLTNPQSEYIQNIEVQIMGNVADVDRTFSAEVINDSTTTATPDQYEVIGGVIPAGSLMGKLAVKIKNSTALNTKEVFLKLKLIDGLDLKAGTKENITYVLGWTNKIVVPTTWTYYNIFFATKSTQVYRLILQTTGIASLTAAQYSAMGGEAAAIAAGTKFGDYVKQWNLDHPNDQLKHDDGTAAGQVIVPKYYTKSKYN</sequence>
<dbReference type="AlphaFoldDB" id="A0A1I2XFU2"/>
<evidence type="ECO:0000313" key="2">
    <source>
        <dbReference type="Proteomes" id="UP000199666"/>
    </source>
</evidence>
<evidence type="ECO:0000313" key="1">
    <source>
        <dbReference type="EMBL" id="SFH12353.1"/>
    </source>
</evidence>
<protein>
    <recommendedName>
        <fullName evidence="3">DUF4843 domain-containing protein</fullName>
    </recommendedName>
</protein>
<name>A0A1I2XFU2_9SPHI</name>
<dbReference type="Proteomes" id="UP000199666">
    <property type="component" value="Unassembled WGS sequence"/>
</dbReference>
<reference evidence="1 2" key="1">
    <citation type="submission" date="2016-10" db="EMBL/GenBank/DDBJ databases">
        <authorList>
            <person name="de Groot N.N."/>
        </authorList>
    </citation>
    <scope>NUCLEOTIDE SEQUENCE [LARGE SCALE GENOMIC DNA]</scope>
    <source>
        <strain evidence="1 2">DSM 18684</strain>
    </source>
</reference>
<dbReference type="InterPro" id="IPR032299">
    <property type="entry name" value="DUF4843"/>
</dbReference>
<dbReference type="Pfam" id="PF16132">
    <property type="entry name" value="DUF4843"/>
    <property type="match status" value="1"/>
</dbReference>
<keyword evidence="2" id="KW-1185">Reference proteome</keyword>
<dbReference type="RefSeq" id="WP_090993729.1">
    <property type="nucleotide sequence ID" value="NZ_FOPP01000005.1"/>
</dbReference>
<gene>
    <name evidence="1" type="ORF">SAMN04489864_105216</name>
</gene>
<dbReference type="OrthoDB" id="1094829at2"/>
<evidence type="ECO:0008006" key="3">
    <source>
        <dbReference type="Google" id="ProtNLM"/>
    </source>
</evidence>
<organism evidence="1 2">
    <name type="scientific">Pedobacter insulae</name>
    <dbReference type="NCBI Taxonomy" id="414048"/>
    <lineage>
        <taxon>Bacteria</taxon>
        <taxon>Pseudomonadati</taxon>
        <taxon>Bacteroidota</taxon>
        <taxon>Sphingobacteriia</taxon>
        <taxon>Sphingobacteriales</taxon>
        <taxon>Sphingobacteriaceae</taxon>
        <taxon>Pedobacter</taxon>
    </lineage>
</organism>